<keyword evidence="1" id="KW-0472">Membrane</keyword>
<evidence type="ECO:0008006" key="4">
    <source>
        <dbReference type="Google" id="ProtNLM"/>
    </source>
</evidence>
<feature type="transmembrane region" description="Helical" evidence="1">
    <location>
        <begin position="7"/>
        <end position="26"/>
    </location>
</feature>
<keyword evidence="1" id="KW-0812">Transmembrane</keyword>
<accession>A0A4V3E934</accession>
<dbReference type="OrthoDB" id="1466970at2"/>
<name>A0A4V3E934_9FLAO</name>
<proteinExistence type="predicted"/>
<dbReference type="EMBL" id="SOAG01000005">
    <property type="protein sequence ID" value="TDS64171.1"/>
    <property type="molecule type" value="Genomic_DNA"/>
</dbReference>
<comment type="caution">
    <text evidence="2">The sequence shown here is derived from an EMBL/GenBank/DDBJ whole genome shotgun (WGS) entry which is preliminary data.</text>
</comment>
<reference evidence="2 3" key="1">
    <citation type="submission" date="2019-03" db="EMBL/GenBank/DDBJ databases">
        <title>Genomic Encyclopedia of Archaeal and Bacterial Type Strains, Phase II (KMG-II): from individual species to whole genera.</title>
        <authorList>
            <person name="Goeker M."/>
        </authorList>
    </citation>
    <scope>NUCLEOTIDE SEQUENCE [LARGE SCALE GENOMIC DNA]</scope>
    <source>
        <strain evidence="2 3">DSM 28213</strain>
    </source>
</reference>
<keyword evidence="3" id="KW-1185">Reference proteome</keyword>
<evidence type="ECO:0000313" key="2">
    <source>
        <dbReference type="EMBL" id="TDS64171.1"/>
    </source>
</evidence>
<dbReference type="RefSeq" id="WP_133711867.1">
    <property type="nucleotide sequence ID" value="NZ_SOAG01000005.1"/>
</dbReference>
<gene>
    <name evidence="2" type="ORF">C8P70_10520</name>
</gene>
<sequence>MKFSQRLAYYLFGLLIGCIFLLYFFGEKKTEFCYLPNCRVLKELRTKPMTYSPEADSILQQNWVEKKDIEKILQHGKVDFSKSNIEFENGKIYIINGINKKNESITIKVINYSNDSKLYDIVKNNAFP</sequence>
<dbReference type="PROSITE" id="PS51257">
    <property type="entry name" value="PROKAR_LIPOPROTEIN"/>
    <property type="match status" value="1"/>
</dbReference>
<evidence type="ECO:0000256" key="1">
    <source>
        <dbReference type="SAM" id="Phobius"/>
    </source>
</evidence>
<keyword evidence="1" id="KW-1133">Transmembrane helix</keyword>
<dbReference type="AlphaFoldDB" id="A0A4V3E934"/>
<dbReference type="Proteomes" id="UP000295215">
    <property type="component" value="Unassembled WGS sequence"/>
</dbReference>
<protein>
    <recommendedName>
        <fullName evidence="4">DUF4258 domain-containing protein</fullName>
    </recommendedName>
</protein>
<evidence type="ECO:0000313" key="3">
    <source>
        <dbReference type="Proteomes" id="UP000295215"/>
    </source>
</evidence>
<organism evidence="2 3">
    <name type="scientific">Myroides indicus</name>
    <dbReference type="NCBI Taxonomy" id="1323422"/>
    <lineage>
        <taxon>Bacteria</taxon>
        <taxon>Pseudomonadati</taxon>
        <taxon>Bacteroidota</taxon>
        <taxon>Flavobacteriia</taxon>
        <taxon>Flavobacteriales</taxon>
        <taxon>Flavobacteriaceae</taxon>
        <taxon>Myroides</taxon>
    </lineage>
</organism>